<dbReference type="InterPro" id="IPR006703">
    <property type="entry name" value="G_AIG1"/>
</dbReference>
<keyword evidence="3" id="KW-0342">GTP-binding</keyword>
<feature type="region of interest" description="Disordered" evidence="4">
    <location>
        <begin position="1304"/>
        <end position="1332"/>
    </location>
</feature>
<feature type="region of interest" description="Disordered" evidence="4">
    <location>
        <begin position="235"/>
        <end position="325"/>
    </location>
</feature>
<dbReference type="PANTHER" id="PTHR10903">
    <property type="entry name" value="GTPASE, IMAP FAMILY MEMBER-RELATED"/>
    <property type="match status" value="1"/>
</dbReference>
<evidence type="ECO:0000256" key="2">
    <source>
        <dbReference type="ARBA" id="ARBA00022741"/>
    </source>
</evidence>
<dbReference type="SUPFAM" id="SSF52540">
    <property type="entry name" value="P-loop containing nucleoside triphosphate hydrolases"/>
    <property type="match status" value="3"/>
</dbReference>
<protein>
    <submittedName>
        <fullName evidence="6">GTPase IMAP family member 4</fullName>
    </submittedName>
</protein>
<dbReference type="Gene3D" id="3.40.50.300">
    <property type="entry name" value="P-loop containing nucleotide triphosphate hydrolases"/>
    <property type="match status" value="5"/>
</dbReference>
<name>A0ABQ8LJE9_LABRO</name>
<evidence type="ECO:0000313" key="6">
    <source>
        <dbReference type="EMBL" id="KAI2650797.1"/>
    </source>
</evidence>
<accession>A0ABQ8LJE9</accession>
<sequence length="1403" mass="165499">MCYFVTCGCLRILLFGRTGSGKSATGNTILGNKKFYSTASSRLVTTICQKGVGEVDGKSVAVIDTPGLFDMTLTKEQVQEEIMNCISLSAPGPHAIIIVLSVGRFTREERDTLDMIEMIFGPKATDFCIEAAISIEQRMKMINENERQNQAQVEELEAKCDMEIKSRRKRLEEKKEMIDKERERVRNKFKEQEQTLKREKIRAGETRDRGSEYDQRIEEMKREIEDQRIQYEKQIKEREEEDRKREEEYKQDQEKMKKDHEKINKIRRHYEQLEREKREQWKRRKEDEERMKRVEKRKMGENDERSETRARGEDQEKRKRGERKNRQRRKRCFSFDFDVCAGVKMASAAAGRHSPELERPYMSDLRIVLIGKNGTENIRVGNIILGTTAFTREDLFYSQQHCMRISGKVEERQITVINTHQLQPNLSHQQIIQRVRECVSLSAPGPHVFVLVLQYKDFSENDRHRVKYVLNLFSKQAMKHTIVLTTDEEPHLFILRNNPIHDLIKECGGEHLQFDTVNPGWRSEMFRRTEKILKKEHEEFLICNKYVKCEDDTASVDKGQSRSGDSVRGDDKEKRDPDLKESTKTGRDGGVTPAGKTKLNIVLCGNDSTLKNSVSRMFSGTMNILLHQKERSNVCVKREGKINGRQISVIELPALTRLSEEEVMRQTHRCVSLCHPGVHHFILVTPVSPLTIEDKAEMEKIKQIFNSKQHFMVLFITELTGDKCLKDFVESTESQRIVNLYGSWHSVMGLKDQRNSEKISKLLDCIESMTEPYSLQMYMRAPEKRVRRELEEKLRVRDNEIKELQKKIKTLDPECVKLNLVVCGSNRELKAFISNLILNQSERRSELSSECVRRDVQLHGRLISLVELPALFNTQLSEEEVMRQTHRCVSLCHPGVHVFIFIIPDAPLNNEDRAEIEEIQRIFSSRINKHIMILIKQNSEHQTEKLNEETQSVIQSFGGRHHFIGPNTQVSVLMEKLEQMVEENSGVCFSTETLMETQMEKLKELEEMKRKIHPLETWFQSQDSREREDELRIVLLGKTGAGKSSTGNTILGRKVFISVISQKSVTKVCKRETAEINCRHITVIDTPGLFDTDLTNEEIQREITNCISMTLPGPHVFLLLIPLGRFTEEEAKSVKIIQEMFGENSLMYTIVLFTNGDKLKNKTIEQFLDEPGSALKKLTESCGNRFHVFNNQTGEQTQVTDLQQKIDNMVKTNGGSYYSCKMFREMEREKQEQQKKILMEKVEQVNREKEELMNKHEEEKKMLKINIEKERQNYDKERKRREEEFIEREEQYKRDIKDMEEEKRQIQEELKKQKQQERQREEEEEKWRKKEQEMWKEFNQRLKQEMIEKERKRREEEDERRRKIDKEKWDEYYQKLEQEIEKMNRKMEEERDNHDKERKRRTT</sequence>
<feature type="compositionally biased region" description="Basic and acidic residues" evidence="4">
    <location>
        <begin position="235"/>
        <end position="319"/>
    </location>
</feature>
<reference evidence="6 7" key="1">
    <citation type="submission" date="2022-01" db="EMBL/GenBank/DDBJ databases">
        <title>A high-quality chromosome-level genome assembly of rohu carp, Labeo rohita.</title>
        <authorList>
            <person name="Arick M.A. II"/>
            <person name="Hsu C.-Y."/>
            <person name="Magbanua Z."/>
            <person name="Pechanova O."/>
            <person name="Grover C."/>
            <person name="Miller E."/>
            <person name="Thrash A."/>
            <person name="Ezzel L."/>
            <person name="Alam S."/>
            <person name="Benzie J."/>
            <person name="Hamilton M."/>
            <person name="Karsi A."/>
            <person name="Lawrence M.L."/>
            <person name="Peterson D.G."/>
        </authorList>
    </citation>
    <scope>NUCLEOTIDE SEQUENCE [LARGE SCALE GENOMIC DNA]</scope>
    <source>
        <strain evidence="7">BAU-BD-2019</strain>
        <tissue evidence="6">Blood</tissue>
    </source>
</reference>
<feature type="domain" description="AIG1-type G" evidence="5">
    <location>
        <begin position="7"/>
        <end position="206"/>
    </location>
</feature>
<dbReference type="Pfam" id="PF04548">
    <property type="entry name" value="AIG1"/>
    <property type="match status" value="5"/>
</dbReference>
<comment type="caution">
    <text evidence="6">The sequence shown here is derived from an EMBL/GenBank/DDBJ whole genome shotgun (WGS) entry which is preliminary data.</text>
</comment>
<evidence type="ECO:0000259" key="5">
    <source>
        <dbReference type="PROSITE" id="PS51720"/>
    </source>
</evidence>
<dbReference type="InterPro" id="IPR027417">
    <property type="entry name" value="P-loop_NTPase"/>
</dbReference>
<feature type="region of interest" description="Disordered" evidence="4">
    <location>
        <begin position="1382"/>
        <end position="1403"/>
    </location>
</feature>
<dbReference type="PANTHER" id="PTHR10903:SF170">
    <property type="entry name" value="GTPASE IMAP FAMILY MEMBER 7"/>
    <property type="match status" value="1"/>
</dbReference>
<keyword evidence="7" id="KW-1185">Reference proteome</keyword>
<dbReference type="Proteomes" id="UP000830375">
    <property type="component" value="Unassembled WGS sequence"/>
</dbReference>
<dbReference type="CDD" id="cd01852">
    <property type="entry name" value="AIG1"/>
    <property type="match status" value="1"/>
</dbReference>
<feature type="compositionally biased region" description="Basic and acidic residues" evidence="4">
    <location>
        <begin position="565"/>
        <end position="587"/>
    </location>
</feature>
<evidence type="ECO:0000313" key="7">
    <source>
        <dbReference type="Proteomes" id="UP000830375"/>
    </source>
</evidence>
<evidence type="ECO:0000256" key="1">
    <source>
        <dbReference type="ARBA" id="ARBA00008535"/>
    </source>
</evidence>
<keyword evidence="2" id="KW-0547">Nucleotide-binding</keyword>
<dbReference type="PROSITE" id="PS51720">
    <property type="entry name" value="G_AIG1"/>
    <property type="match status" value="2"/>
</dbReference>
<feature type="compositionally biased region" description="Basic and acidic residues" evidence="4">
    <location>
        <begin position="1382"/>
        <end position="1396"/>
    </location>
</feature>
<organism evidence="6 7">
    <name type="scientific">Labeo rohita</name>
    <name type="common">Indian major carp</name>
    <name type="synonym">Cyprinus rohita</name>
    <dbReference type="NCBI Taxonomy" id="84645"/>
    <lineage>
        <taxon>Eukaryota</taxon>
        <taxon>Metazoa</taxon>
        <taxon>Chordata</taxon>
        <taxon>Craniata</taxon>
        <taxon>Vertebrata</taxon>
        <taxon>Euteleostomi</taxon>
        <taxon>Actinopterygii</taxon>
        <taxon>Neopterygii</taxon>
        <taxon>Teleostei</taxon>
        <taxon>Ostariophysi</taxon>
        <taxon>Cypriniformes</taxon>
        <taxon>Cyprinidae</taxon>
        <taxon>Labeoninae</taxon>
        <taxon>Labeonini</taxon>
        <taxon>Labeo</taxon>
    </lineage>
</organism>
<dbReference type="EMBL" id="JACTAM010000022">
    <property type="protein sequence ID" value="KAI2650797.1"/>
    <property type="molecule type" value="Genomic_DNA"/>
</dbReference>
<evidence type="ECO:0000256" key="4">
    <source>
        <dbReference type="SAM" id="MobiDB-lite"/>
    </source>
</evidence>
<proteinExistence type="inferred from homology"/>
<dbReference type="InterPro" id="IPR045058">
    <property type="entry name" value="GIMA/IAN/Toc"/>
</dbReference>
<feature type="region of interest" description="Disordered" evidence="4">
    <location>
        <begin position="554"/>
        <end position="593"/>
    </location>
</feature>
<evidence type="ECO:0000256" key="3">
    <source>
        <dbReference type="ARBA" id="ARBA00023134"/>
    </source>
</evidence>
<feature type="region of interest" description="Disordered" evidence="4">
    <location>
        <begin position="188"/>
        <end position="218"/>
    </location>
</feature>
<comment type="similarity">
    <text evidence="1">Belongs to the TRAFAC class TrmE-Era-EngA-EngB-Septin-like GTPase superfamily. AIG1/Toc34/Toc159-like paraseptin GTPase family. IAN subfamily.</text>
</comment>
<gene>
    <name evidence="6" type="ORF">H4Q32_024833</name>
</gene>
<feature type="domain" description="AIG1-type G" evidence="5">
    <location>
        <begin position="1028"/>
        <end position="1227"/>
    </location>
</feature>